<accession>A0A1I0FNV2</accession>
<evidence type="ECO:0000256" key="2">
    <source>
        <dbReference type="SAM" id="MobiDB-lite"/>
    </source>
</evidence>
<gene>
    <name evidence="3" type="ORF">SAMN05421676_10635</name>
</gene>
<dbReference type="Proteomes" id="UP000199095">
    <property type="component" value="Unassembled WGS sequence"/>
</dbReference>
<evidence type="ECO:0000313" key="3">
    <source>
        <dbReference type="EMBL" id="SET60098.1"/>
    </source>
</evidence>
<feature type="region of interest" description="Disordered" evidence="2">
    <location>
        <begin position="424"/>
        <end position="557"/>
    </location>
</feature>
<protein>
    <submittedName>
        <fullName evidence="3">Uncharacterized protein</fullName>
    </submittedName>
</protein>
<feature type="compositionally biased region" description="Basic and acidic residues" evidence="2">
    <location>
        <begin position="511"/>
        <end position="521"/>
    </location>
</feature>
<feature type="region of interest" description="Disordered" evidence="2">
    <location>
        <begin position="325"/>
        <end position="367"/>
    </location>
</feature>
<dbReference type="EMBL" id="FOHJ01000006">
    <property type="protein sequence ID" value="SET60098.1"/>
    <property type="molecule type" value="Genomic_DNA"/>
</dbReference>
<feature type="compositionally biased region" description="Basic and acidic residues" evidence="2">
    <location>
        <begin position="476"/>
        <end position="491"/>
    </location>
</feature>
<keyword evidence="1" id="KW-0175">Coiled coil</keyword>
<feature type="compositionally biased region" description="Acidic residues" evidence="2">
    <location>
        <begin position="496"/>
        <end position="510"/>
    </location>
</feature>
<feature type="compositionally biased region" description="Polar residues" evidence="2">
    <location>
        <begin position="441"/>
        <end position="453"/>
    </location>
</feature>
<dbReference type="RefSeq" id="WP_093134859.1">
    <property type="nucleotide sequence ID" value="NZ_FOHJ01000006.1"/>
</dbReference>
<feature type="compositionally biased region" description="Acidic residues" evidence="2">
    <location>
        <begin position="522"/>
        <end position="549"/>
    </location>
</feature>
<evidence type="ECO:0000256" key="1">
    <source>
        <dbReference type="SAM" id="Coils"/>
    </source>
</evidence>
<organism evidence="3 4">
    <name type="scientific">Salinibacillus kushneri</name>
    <dbReference type="NCBI Taxonomy" id="237682"/>
    <lineage>
        <taxon>Bacteria</taxon>
        <taxon>Bacillati</taxon>
        <taxon>Bacillota</taxon>
        <taxon>Bacilli</taxon>
        <taxon>Bacillales</taxon>
        <taxon>Bacillaceae</taxon>
        <taxon>Salinibacillus</taxon>
    </lineage>
</organism>
<dbReference type="STRING" id="237682.SAMN05421676_10635"/>
<name>A0A1I0FNV2_9BACI</name>
<sequence length="557" mass="61862">MRILRNLKKRFPICLIAIVIYTFSIPYFQDQTVSASEDDHSGGFTIESEKVDGYLELVGALFGKVKIFDAEIHGLTITKVIDNGQNPIMIKIKSEGPVQVKNLETETLDGLPPHLGGLCVPSKAGGLCLKDVTMTVPYQTAENISIPNAKVETCYGTECGTVPEAASMTVEEAEKMLEGIEEDPPSSLEKLNKKLKDNKDQFQHVKDSVKEAETLYDQIKQDDQVQSLKEMIQSVNELVKSDDALGLELTSENLADLKEDIKEEYEAFNQVTSDLFSKVEEASTNLEKLKKDIKTNEEALSKIDEQKTIQDNELQEQAEIYQKLQKKMKDNQQATNEGQKQNQNGQHSSSNENQSSEESASNEEKLDIETLKKEWKTLKKDIKPVEEQLTELKDAVEELKSTKETISGQMDEVIQSLDQFIEQLGLAEEKDSSDAAAPNPSDGQAESGNGDTGNSDTPNDSDESSTEDTSPGESGNENKEDSNQDDKKDNPSSDESNNDNTEDLKQDDETDKGQDDSNKEDSQEDESSGDSGDDNEQEDDDGGLLDDLIDTLFPWRR</sequence>
<evidence type="ECO:0000313" key="4">
    <source>
        <dbReference type="Proteomes" id="UP000199095"/>
    </source>
</evidence>
<feature type="compositionally biased region" description="Low complexity" evidence="2">
    <location>
        <begin position="339"/>
        <end position="359"/>
    </location>
</feature>
<reference evidence="4" key="1">
    <citation type="submission" date="2016-10" db="EMBL/GenBank/DDBJ databases">
        <authorList>
            <person name="Varghese N."/>
            <person name="Submissions S."/>
        </authorList>
    </citation>
    <scope>NUCLEOTIDE SEQUENCE [LARGE SCALE GENOMIC DNA]</scope>
    <source>
        <strain evidence="4">CGMCC 1.3566</strain>
    </source>
</reference>
<dbReference type="AlphaFoldDB" id="A0A1I0FNV2"/>
<proteinExistence type="predicted"/>
<keyword evidence="4" id="KW-1185">Reference proteome</keyword>
<feature type="coiled-coil region" evidence="1">
    <location>
        <begin position="382"/>
        <end position="412"/>
    </location>
</feature>
<dbReference type="OrthoDB" id="2831469at2"/>